<evidence type="ECO:0000259" key="2">
    <source>
        <dbReference type="Pfam" id="PF18128"/>
    </source>
</evidence>
<proteinExistence type="predicted"/>
<sequence>MSSDIDKGSRLAIAIAGRSNAGKSSIIRALSGVEGDEIIPVVEEDEMYPLTRTEIHPLGPVTIYDTDAHIPGDDKARLIKAALYSVDVAVVVTDESGITDEERAITTLLFERGIPCVMVFNKADIRRPSLADMEFCGSRGIRFVATSTVDGRGIERLKKSILALAPEENLLDPVLARDLIGKGDYVICAISDDSSSPKGRLGLPKSQVLREVLDVGGIAVLAKEGELFQTISGQKRRPALVIADWQAVKKVMDIIPEDVPLTTFPIIFARHKGNLEQLVHGANAIDLLKDGDRVLIVEACPHHPKAEDLGKEMIPARIADYSGKKITFESKTGCGLPLDLSGYRLVVHCGACMTDRADMLRRIRDCDRQQVPITNYGLAIAKVDGTLNRLIEPFFKEDVADKSVTTGKINVFRGSNSKAMHLVVPDEIYPEKAVPFNLMYLFGDIDITKKSIGFSSLPFARGGQQKIRKFVEKYGYCFYKWPGRVLGPDLGGLLEPDE</sequence>
<dbReference type="Pfam" id="PF18133">
    <property type="entry name" value="HydF_tetramer"/>
    <property type="match status" value="1"/>
</dbReference>
<dbReference type="Pfam" id="PF01926">
    <property type="entry name" value="MMR_HSR1"/>
    <property type="match status" value="1"/>
</dbReference>
<name>A0A1X7DHN8_9BACT</name>
<dbReference type="GO" id="GO:0002098">
    <property type="term" value="P:tRNA wobble uridine modification"/>
    <property type="evidence" value="ECO:0007669"/>
    <property type="project" value="TreeGrafter"/>
</dbReference>
<dbReference type="InterPro" id="IPR041606">
    <property type="entry name" value="HydF_dimer"/>
</dbReference>
<reference evidence="5" key="1">
    <citation type="submission" date="2017-04" db="EMBL/GenBank/DDBJ databases">
        <authorList>
            <person name="Varghese N."/>
            <person name="Submissions S."/>
        </authorList>
    </citation>
    <scope>NUCLEOTIDE SEQUENCE [LARGE SCALE GENOMIC DNA]</scope>
    <source>
        <strain evidence="5">K3S</strain>
    </source>
</reference>
<protein>
    <submittedName>
        <fullName evidence="4">[FeFe] hydrogenase H-cluster maturation GTPase HydF</fullName>
    </submittedName>
</protein>
<feature type="domain" description="Hydrogen maturase F tetramerization" evidence="3">
    <location>
        <begin position="277"/>
        <end position="393"/>
    </location>
</feature>
<dbReference type="GO" id="GO:0005737">
    <property type="term" value="C:cytoplasm"/>
    <property type="evidence" value="ECO:0007669"/>
    <property type="project" value="TreeGrafter"/>
</dbReference>
<evidence type="ECO:0000259" key="3">
    <source>
        <dbReference type="Pfam" id="PF18133"/>
    </source>
</evidence>
<dbReference type="Proteomes" id="UP000192906">
    <property type="component" value="Unassembled WGS sequence"/>
</dbReference>
<feature type="domain" description="Hydrogen maturase F dimerization" evidence="2">
    <location>
        <begin position="175"/>
        <end position="273"/>
    </location>
</feature>
<dbReference type="InterPro" id="IPR027417">
    <property type="entry name" value="P-loop_NTPase"/>
</dbReference>
<gene>
    <name evidence="4" type="ORF">SAMN06295933_1924</name>
</gene>
<dbReference type="STRING" id="1519643.SAMN06295933_1924"/>
<dbReference type="GO" id="GO:0030488">
    <property type="term" value="P:tRNA methylation"/>
    <property type="evidence" value="ECO:0007669"/>
    <property type="project" value="TreeGrafter"/>
</dbReference>
<dbReference type="Pfam" id="PF18128">
    <property type="entry name" value="HydF_dimer"/>
    <property type="match status" value="1"/>
</dbReference>
<dbReference type="NCBIfam" id="TIGR03918">
    <property type="entry name" value="GTP_HydF"/>
    <property type="match status" value="1"/>
</dbReference>
<dbReference type="InterPro" id="IPR006073">
    <property type="entry name" value="GTP-bd"/>
</dbReference>
<dbReference type="Gene3D" id="3.40.50.11420">
    <property type="match status" value="1"/>
</dbReference>
<dbReference type="OrthoDB" id="9811338at2"/>
<accession>A0A1X7DHN8</accession>
<dbReference type="EMBL" id="FWZU01000003">
    <property type="protein sequence ID" value="SMF15707.1"/>
    <property type="molecule type" value="Genomic_DNA"/>
</dbReference>
<dbReference type="AlphaFoldDB" id="A0A1X7DHN8"/>
<dbReference type="PANTHER" id="PTHR42714">
    <property type="entry name" value="TRNA MODIFICATION GTPASE GTPBP3"/>
    <property type="match status" value="1"/>
</dbReference>
<feature type="domain" description="G" evidence="1">
    <location>
        <begin position="13"/>
        <end position="122"/>
    </location>
</feature>
<dbReference type="PANTHER" id="PTHR42714:SF6">
    <property type="entry name" value="TRANSLATION INITIATION FACTOR IF-2"/>
    <property type="match status" value="1"/>
</dbReference>
<dbReference type="Gene3D" id="3.40.50.11410">
    <property type="match status" value="1"/>
</dbReference>
<dbReference type="InterPro" id="IPR040644">
    <property type="entry name" value="HydF_tetramer"/>
</dbReference>
<dbReference type="SUPFAM" id="SSF52540">
    <property type="entry name" value="P-loop containing nucleoside triphosphate hydrolases"/>
    <property type="match status" value="1"/>
</dbReference>
<keyword evidence="5" id="KW-1185">Reference proteome</keyword>
<dbReference type="RefSeq" id="WP_085101618.1">
    <property type="nucleotide sequence ID" value="NZ_FWZU01000003.1"/>
</dbReference>
<organism evidence="4 5">
    <name type="scientific">Desulfovibrio gilichinskyi</name>
    <dbReference type="NCBI Taxonomy" id="1519643"/>
    <lineage>
        <taxon>Bacteria</taxon>
        <taxon>Pseudomonadati</taxon>
        <taxon>Thermodesulfobacteriota</taxon>
        <taxon>Desulfovibrionia</taxon>
        <taxon>Desulfovibrionales</taxon>
        <taxon>Desulfovibrionaceae</taxon>
        <taxon>Desulfovibrio</taxon>
    </lineage>
</organism>
<dbReference type="InterPro" id="IPR023873">
    <property type="entry name" value="FeFe-hyd_GTPase_HydF"/>
</dbReference>
<evidence type="ECO:0000313" key="4">
    <source>
        <dbReference type="EMBL" id="SMF15707.1"/>
    </source>
</evidence>
<dbReference type="Gene3D" id="3.40.50.300">
    <property type="entry name" value="P-loop containing nucleotide triphosphate hydrolases"/>
    <property type="match status" value="1"/>
</dbReference>
<evidence type="ECO:0000313" key="5">
    <source>
        <dbReference type="Proteomes" id="UP000192906"/>
    </source>
</evidence>
<dbReference type="GO" id="GO:0005525">
    <property type="term" value="F:GTP binding"/>
    <property type="evidence" value="ECO:0007669"/>
    <property type="project" value="InterPro"/>
</dbReference>
<evidence type="ECO:0000259" key="1">
    <source>
        <dbReference type="Pfam" id="PF01926"/>
    </source>
</evidence>